<name>B8HI12_PSECP</name>
<dbReference type="AlphaFoldDB" id="B8HI12"/>
<accession>B8HI12</accession>
<gene>
    <name evidence="1" type="ordered locus">Achl_4108</name>
</gene>
<evidence type="ECO:0000313" key="1">
    <source>
        <dbReference type="EMBL" id="ACL42059.1"/>
    </source>
</evidence>
<sequence length="135" mass="14892">MGTAVHMKHMNITELKERIAADPEARFAISLDRLAYAKDNHRLGSDLVRTFVRTVDRAQLTGQLAHDVATLRGGMQAITGRKEVLGRRYSQLAVAVRDAGGSLFDFESDAWAREVTARIGAADEDLARRIAERSA</sequence>
<protein>
    <submittedName>
        <fullName evidence="1">Uncharacterized protein</fullName>
    </submittedName>
</protein>
<dbReference type="Proteomes" id="UP000002505">
    <property type="component" value="Plasmid pACHL01"/>
</dbReference>
<dbReference type="HOGENOM" id="CLU_1881459_0_0_11"/>
<proteinExistence type="predicted"/>
<organism evidence="1 2">
    <name type="scientific">Pseudarthrobacter chlorophenolicus (strain ATCC 700700 / DSM 12829 / CIP 107037 / JCM 12360 / KCTC 9906 / NCIMB 13794 / A6)</name>
    <name type="common">Arthrobacter chlorophenolicus</name>
    <dbReference type="NCBI Taxonomy" id="452863"/>
    <lineage>
        <taxon>Bacteria</taxon>
        <taxon>Bacillati</taxon>
        <taxon>Actinomycetota</taxon>
        <taxon>Actinomycetes</taxon>
        <taxon>Micrococcales</taxon>
        <taxon>Micrococcaceae</taxon>
        <taxon>Pseudarthrobacter</taxon>
    </lineage>
</organism>
<keyword evidence="2" id="KW-1185">Reference proteome</keyword>
<keyword evidence="1" id="KW-0614">Plasmid</keyword>
<dbReference type="EMBL" id="CP001342">
    <property type="protein sequence ID" value="ACL42059.1"/>
    <property type="molecule type" value="Genomic_DNA"/>
</dbReference>
<reference evidence="1" key="1">
    <citation type="submission" date="2009-01" db="EMBL/GenBank/DDBJ databases">
        <title>Complete sequence of plasmid1 of Arthrobacter chlorophenolicus A6.</title>
        <authorList>
            <consortium name="US DOE Joint Genome Institute"/>
            <person name="Lucas S."/>
            <person name="Copeland A."/>
            <person name="Lapidus A."/>
            <person name="Glavina del Rio T."/>
            <person name="Tice H."/>
            <person name="Bruce D."/>
            <person name="Goodwin L."/>
            <person name="Pitluck S."/>
            <person name="Goltsman E."/>
            <person name="Clum A."/>
            <person name="Larimer F."/>
            <person name="Land M."/>
            <person name="Hauser L."/>
            <person name="Kyrpides N."/>
            <person name="Mikhailova N."/>
            <person name="Jansson J."/>
            <person name="Richardson P."/>
        </authorList>
    </citation>
    <scope>NUCLEOTIDE SEQUENCE [LARGE SCALE GENOMIC DNA]</scope>
    <source>
        <strain evidence="1">A6</strain>
        <plasmid evidence="1">pACHL01</plasmid>
    </source>
</reference>
<dbReference type="KEGG" id="ach:Achl_4108"/>
<geneLocation type="plasmid" evidence="1 2">
    <name>pACHL01</name>
</geneLocation>
<evidence type="ECO:0000313" key="2">
    <source>
        <dbReference type="Proteomes" id="UP000002505"/>
    </source>
</evidence>